<dbReference type="InterPro" id="IPR000531">
    <property type="entry name" value="Beta-barrel_TonB"/>
</dbReference>
<evidence type="ECO:0000256" key="2">
    <source>
        <dbReference type="ARBA" id="ARBA00009810"/>
    </source>
</evidence>
<protein>
    <submittedName>
        <fullName evidence="17">TonB-dependent receptor</fullName>
    </submittedName>
</protein>
<keyword evidence="3 11" id="KW-0813">Transport</keyword>
<evidence type="ECO:0000256" key="3">
    <source>
        <dbReference type="ARBA" id="ARBA00022448"/>
    </source>
</evidence>
<keyword evidence="8 11" id="KW-0472">Membrane</keyword>
<accession>A0ABV0FYX5</accession>
<sequence length="770" mass="84635">MRRLLLIACLLAGPALLAHAQPSPSSPNGAAVPATPAAAAPAASSAALNRLDRVEVSGGPTASSRRRLSTASKIVIDREELDRYGDTVLGDVLRRLPGVTIGGRPGRGGDIRMRGLGSGFTQILIDGERAPAGFAIEDLPPDQVERIEVYRAPTAETGTRAIAGTINIILREPLQKSNHELRLSAGMDRREPQADFSWTRNLKWGGTSGDDFVGAVSVNGGTRQRFNNIDSGTRILDTETGEVLEQTTQVGVSHGRNSNLNGNARLRWKVSDTLSFNLAPFFAFSQNESTSQTNAEGTRFRDNHGDSDGRMHNVRLNLSASYRPQVGETFDLRMGLGGFKASNNSHRRDTQTYAGTTTQRLQDDASSSTEDHASLGGKWSLKTAQEHQWVTGAEAERSARDQVRDTLVNGLPLPGLVKFGNLLGSRSLRFATYTQDEWSPTKQWSVYAGIRYERIETTADAAGSLPETRNVSSVTSPLLHLLWKPDAFPKDQVRLSLTRSYRSPNLNDLIARPSINTTYPEGPNYQTYADRAGNPDLKPELATGIDLSLEHWLPTGGIVSGSAFVRDIQGVIRNQVLLETVSWDSAQRWVSRPRNMSSARTMGLEFEIKARLDELWDNIPPELQLMLVRFNIAAFTSSVRGIPGSNNRLDQQPRGSLNFGVDHRWKALGQNFGSGFNINLVPATTVQQTETLRRHETARKQFDAYLAWSSGSVRDGINWRLSLANLFPNDAEASSEGTSIHSLTGHELLTDSWSRNKTFRVVNLRADMRF</sequence>
<dbReference type="InterPro" id="IPR012910">
    <property type="entry name" value="Plug_dom"/>
</dbReference>
<evidence type="ECO:0000256" key="12">
    <source>
        <dbReference type="RuleBase" id="RU003357"/>
    </source>
</evidence>
<evidence type="ECO:0000256" key="9">
    <source>
        <dbReference type="ARBA" id="ARBA00023170"/>
    </source>
</evidence>
<dbReference type="SUPFAM" id="SSF56935">
    <property type="entry name" value="Porins"/>
    <property type="match status" value="1"/>
</dbReference>
<feature type="chain" id="PRO_5047142968" evidence="14">
    <location>
        <begin position="21"/>
        <end position="770"/>
    </location>
</feature>
<feature type="domain" description="TonB-dependent receptor plug" evidence="16">
    <location>
        <begin position="69"/>
        <end position="165"/>
    </location>
</feature>
<evidence type="ECO:0000256" key="1">
    <source>
        <dbReference type="ARBA" id="ARBA00004571"/>
    </source>
</evidence>
<dbReference type="PROSITE" id="PS52016">
    <property type="entry name" value="TONB_DEPENDENT_REC_3"/>
    <property type="match status" value="1"/>
</dbReference>
<comment type="caution">
    <text evidence="17">The sequence shown here is derived from an EMBL/GenBank/DDBJ whole genome shotgun (WGS) entry which is preliminary data.</text>
</comment>
<dbReference type="InterPro" id="IPR036942">
    <property type="entry name" value="Beta-barrel_TonB_sf"/>
</dbReference>
<evidence type="ECO:0000256" key="4">
    <source>
        <dbReference type="ARBA" id="ARBA00022452"/>
    </source>
</evidence>
<comment type="subcellular location">
    <subcellularLocation>
        <location evidence="1 11">Cell outer membrane</location>
        <topology evidence="1 11">Multi-pass membrane protein</topology>
    </subcellularLocation>
</comment>
<evidence type="ECO:0000256" key="5">
    <source>
        <dbReference type="ARBA" id="ARBA00022692"/>
    </source>
</evidence>
<dbReference type="PANTHER" id="PTHR30069">
    <property type="entry name" value="TONB-DEPENDENT OUTER MEMBRANE RECEPTOR"/>
    <property type="match status" value="1"/>
</dbReference>
<keyword evidence="5 11" id="KW-0812">Transmembrane</keyword>
<feature type="signal peptide" evidence="14">
    <location>
        <begin position="1"/>
        <end position="20"/>
    </location>
</feature>
<keyword evidence="7 12" id="KW-0798">TonB box</keyword>
<evidence type="ECO:0000259" key="15">
    <source>
        <dbReference type="Pfam" id="PF00593"/>
    </source>
</evidence>
<comment type="similarity">
    <text evidence="2 11 12">Belongs to the TonB-dependent receptor family.</text>
</comment>
<evidence type="ECO:0000256" key="6">
    <source>
        <dbReference type="ARBA" id="ARBA00022729"/>
    </source>
</evidence>
<evidence type="ECO:0000256" key="8">
    <source>
        <dbReference type="ARBA" id="ARBA00023136"/>
    </source>
</evidence>
<dbReference type="Gene3D" id="2.170.130.10">
    <property type="entry name" value="TonB-dependent receptor, plug domain"/>
    <property type="match status" value="1"/>
</dbReference>
<evidence type="ECO:0000259" key="16">
    <source>
        <dbReference type="Pfam" id="PF07715"/>
    </source>
</evidence>
<feature type="domain" description="TonB-dependent receptor-like beta-barrel" evidence="15">
    <location>
        <begin position="256"/>
        <end position="726"/>
    </location>
</feature>
<evidence type="ECO:0000256" key="13">
    <source>
        <dbReference type="SAM" id="MobiDB-lite"/>
    </source>
</evidence>
<evidence type="ECO:0000256" key="10">
    <source>
        <dbReference type="ARBA" id="ARBA00023237"/>
    </source>
</evidence>
<evidence type="ECO:0000313" key="17">
    <source>
        <dbReference type="EMBL" id="MEO3690301.1"/>
    </source>
</evidence>
<organism evidence="17 18">
    <name type="scientific">Roseateles paludis</name>
    <dbReference type="NCBI Taxonomy" id="3145238"/>
    <lineage>
        <taxon>Bacteria</taxon>
        <taxon>Pseudomonadati</taxon>
        <taxon>Pseudomonadota</taxon>
        <taxon>Betaproteobacteria</taxon>
        <taxon>Burkholderiales</taxon>
        <taxon>Sphaerotilaceae</taxon>
        <taxon>Roseateles</taxon>
    </lineage>
</organism>
<feature type="compositionally biased region" description="Basic and acidic residues" evidence="13">
    <location>
        <begin position="298"/>
        <end position="309"/>
    </location>
</feature>
<reference evidence="17 18" key="1">
    <citation type="submission" date="2024-05" db="EMBL/GenBank/DDBJ databases">
        <title>Roseateles sp. DJS-2-20 16S ribosomal RNA gene Genome sequencing and assembly.</title>
        <authorList>
            <person name="Woo H."/>
        </authorList>
    </citation>
    <scope>NUCLEOTIDE SEQUENCE [LARGE SCALE GENOMIC DNA]</scope>
    <source>
        <strain evidence="17 18">DJS-2-20</strain>
    </source>
</reference>
<name>A0ABV0FYX5_9BURK</name>
<dbReference type="Pfam" id="PF00593">
    <property type="entry name" value="TonB_dep_Rec_b-barrel"/>
    <property type="match status" value="1"/>
</dbReference>
<dbReference type="InterPro" id="IPR039426">
    <property type="entry name" value="TonB-dep_rcpt-like"/>
</dbReference>
<dbReference type="RefSeq" id="WP_347703133.1">
    <property type="nucleotide sequence ID" value="NZ_JBDPZD010000001.1"/>
</dbReference>
<evidence type="ECO:0000256" key="14">
    <source>
        <dbReference type="SAM" id="SignalP"/>
    </source>
</evidence>
<evidence type="ECO:0000256" key="7">
    <source>
        <dbReference type="ARBA" id="ARBA00023077"/>
    </source>
</evidence>
<feature type="compositionally biased region" description="Polar residues" evidence="13">
    <location>
        <begin position="356"/>
        <end position="368"/>
    </location>
</feature>
<keyword evidence="18" id="KW-1185">Reference proteome</keyword>
<keyword evidence="10 11" id="KW-0998">Cell outer membrane</keyword>
<dbReference type="InterPro" id="IPR037066">
    <property type="entry name" value="Plug_dom_sf"/>
</dbReference>
<dbReference type="EMBL" id="JBDPZD010000001">
    <property type="protein sequence ID" value="MEO3690301.1"/>
    <property type="molecule type" value="Genomic_DNA"/>
</dbReference>
<dbReference type="PANTHER" id="PTHR30069:SF29">
    <property type="entry name" value="HEMOGLOBIN AND HEMOGLOBIN-HAPTOGLOBIN-BINDING PROTEIN 1-RELATED"/>
    <property type="match status" value="1"/>
</dbReference>
<proteinExistence type="inferred from homology"/>
<feature type="region of interest" description="Disordered" evidence="13">
    <location>
        <begin position="288"/>
        <end position="309"/>
    </location>
</feature>
<evidence type="ECO:0000256" key="11">
    <source>
        <dbReference type="PROSITE-ProRule" id="PRU01360"/>
    </source>
</evidence>
<keyword evidence="6 14" id="KW-0732">Signal</keyword>
<dbReference type="Pfam" id="PF07715">
    <property type="entry name" value="Plug"/>
    <property type="match status" value="1"/>
</dbReference>
<dbReference type="Gene3D" id="2.40.170.20">
    <property type="entry name" value="TonB-dependent receptor, beta-barrel domain"/>
    <property type="match status" value="1"/>
</dbReference>
<keyword evidence="9 17" id="KW-0675">Receptor</keyword>
<dbReference type="Proteomes" id="UP001495147">
    <property type="component" value="Unassembled WGS sequence"/>
</dbReference>
<gene>
    <name evidence="17" type="ORF">ABDJ85_02415</name>
</gene>
<evidence type="ECO:0000313" key="18">
    <source>
        <dbReference type="Proteomes" id="UP001495147"/>
    </source>
</evidence>
<dbReference type="CDD" id="cd01347">
    <property type="entry name" value="ligand_gated_channel"/>
    <property type="match status" value="1"/>
</dbReference>
<feature type="region of interest" description="Disordered" evidence="13">
    <location>
        <begin position="356"/>
        <end position="378"/>
    </location>
</feature>
<keyword evidence="4 11" id="KW-1134">Transmembrane beta strand</keyword>